<dbReference type="Pfam" id="PF12508">
    <property type="entry name" value="Transposon_TraM"/>
    <property type="match status" value="1"/>
</dbReference>
<sequence>MTTTVQQNKSRKRLLIYPLLFLPFATLAFWALDGGKGAAQTAPQQQGLNHQLPQAHLSEDPLDKMSLYRKAAADSAALRERKAMDPFNMGTADGLSFTIDSIPASDSMLPAAEGLSRSTWRYGPDANELKVTERLKKLEDIMTMPPQPPVPASPQAYQPTADHANLDRLEQMMQSMTTSAGGDPEMKQLGQMLESIKDIQNPARVQQRLREQSEKNRGRVYTVDRPVRQTTAGYLSNGASAVLGRKVDSKDGIPVYEPLSERNGFYDLEDAMAYRETGQTAIPAVIHETQTVVSGSTVKMRLTEEVMVNGVLIPQGTFIYGSCAISGERLTIDIPGLRYGKRLFPVSLAAFSLDGLEGISIPGALTRDAAKEGMDRTVQSLNLMSMDPSIAAQAAGAGVEVAKGLFGKKVKMIRVTLKAGFPLLLMDAKAKQDLE</sequence>
<name>A0AAE6ZLI8_9BACT</name>
<proteinExistence type="predicted"/>
<dbReference type="NCBIfam" id="TIGR03779">
    <property type="entry name" value="Bac_Flav_CT_M"/>
    <property type="match status" value="1"/>
</dbReference>
<evidence type="ECO:0000313" key="3">
    <source>
        <dbReference type="EMBL" id="QJB34919.1"/>
    </source>
</evidence>
<dbReference type="Proteomes" id="UP000502421">
    <property type="component" value="Chromosome"/>
</dbReference>
<organism evidence="3 5">
    <name type="scientific">Chitinophaga oryzae</name>
    <dbReference type="NCBI Taxonomy" id="2725414"/>
    <lineage>
        <taxon>Bacteria</taxon>
        <taxon>Pseudomonadati</taxon>
        <taxon>Bacteroidota</taxon>
        <taxon>Chitinophagia</taxon>
        <taxon>Chitinophagales</taxon>
        <taxon>Chitinophagaceae</taxon>
        <taxon>Chitinophaga</taxon>
    </lineage>
</organism>
<keyword evidence="1" id="KW-1133">Transmembrane helix</keyword>
<keyword evidence="1" id="KW-0472">Membrane</keyword>
<dbReference type="AlphaFoldDB" id="A0AAE6ZLI8"/>
<dbReference type="InterPro" id="IPR022187">
    <property type="entry name" value="Conjug_transposon_TraM"/>
</dbReference>
<protein>
    <submittedName>
        <fullName evidence="3">Conjugative transposon protein TraM</fullName>
    </submittedName>
</protein>
<keyword evidence="1" id="KW-0812">Transmembrane</keyword>
<dbReference type="InterPro" id="IPR055407">
    <property type="entry name" value="TraM_C"/>
</dbReference>
<evidence type="ECO:0000313" key="5">
    <source>
        <dbReference type="Proteomes" id="UP000502421"/>
    </source>
</evidence>
<reference evidence="5" key="1">
    <citation type="submission" date="2020-04" db="EMBL/GenBank/DDBJ databases">
        <authorList>
            <person name="Kittiwongwattana C."/>
        </authorList>
    </citation>
    <scope>NUCLEOTIDE SEQUENCE [LARGE SCALE GENOMIC DNA]</scope>
    <source>
        <strain evidence="5">1310</strain>
    </source>
</reference>
<evidence type="ECO:0000259" key="2">
    <source>
        <dbReference type="Pfam" id="PF12508"/>
    </source>
</evidence>
<evidence type="ECO:0000313" key="4">
    <source>
        <dbReference type="EMBL" id="QJB41430.1"/>
    </source>
</evidence>
<evidence type="ECO:0000256" key="1">
    <source>
        <dbReference type="SAM" id="Phobius"/>
    </source>
</evidence>
<dbReference type="RefSeq" id="WP_168809468.1">
    <property type="nucleotide sequence ID" value="NZ_CP051204.2"/>
</dbReference>
<evidence type="ECO:0000313" key="6">
    <source>
        <dbReference type="Proteomes" id="UP000503144"/>
    </source>
</evidence>
<dbReference type="EMBL" id="CP051205">
    <property type="protein sequence ID" value="QJB34919.1"/>
    <property type="molecule type" value="Genomic_DNA"/>
</dbReference>
<feature type="transmembrane region" description="Helical" evidence="1">
    <location>
        <begin position="14"/>
        <end position="32"/>
    </location>
</feature>
<feature type="domain" description="Conjugative transposon TraM C-terminal" evidence="2">
    <location>
        <begin position="282"/>
        <end position="425"/>
    </location>
</feature>
<dbReference type="EMBL" id="CP051204">
    <property type="protein sequence ID" value="QJB41430.1"/>
    <property type="molecule type" value="Genomic_DNA"/>
</dbReference>
<accession>A0AAE6ZLI8</accession>
<gene>
    <name evidence="3" type="primary">traM</name>
    <name evidence="4" type="ORF">HF324_27745</name>
    <name evidence="3" type="ORF">HF329_27885</name>
</gene>
<dbReference type="Proteomes" id="UP000503144">
    <property type="component" value="Chromosome"/>
</dbReference>
<dbReference type="KEGG" id="coy:HF329_27885"/>
<reference evidence="3 6" key="2">
    <citation type="submission" date="2020-09" db="EMBL/GenBank/DDBJ databases">
        <authorList>
            <person name="Kittiwongwattana C."/>
        </authorList>
    </citation>
    <scope>NUCLEOTIDE SEQUENCE</scope>
    <source>
        <strain evidence="4 6">1303</strain>
        <strain evidence="3">1310</strain>
    </source>
</reference>
<keyword evidence="6" id="KW-1185">Reference proteome</keyword>